<proteinExistence type="inferred from homology"/>
<dbReference type="PROSITE" id="PS00061">
    <property type="entry name" value="ADH_SHORT"/>
    <property type="match status" value="1"/>
</dbReference>
<dbReference type="PRINTS" id="PR00080">
    <property type="entry name" value="SDRFAMILY"/>
</dbReference>
<evidence type="ECO:0000256" key="1">
    <source>
        <dbReference type="ARBA" id="ARBA00006484"/>
    </source>
</evidence>
<dbReference type="GO" id="GO:0016491">
    <property type="term" value="F:oxidoreductase activity"/>
    <property type="evidence" value="ECO:0007669"/>
    <property type="project" value="UniProtKB-KW"/>
</dbReference>
<dbReference type="InterPro" id="IPR002347">
    <property type="entry name" value="SDR_fam"/>
</dbReference>
<reference evidence="3 4" key="1">
    <citation type="submission" date="2018-11" db="EMBL/GenBank/DDBJ databases">
        <authorList>
            <person name="Li F."/>
        </authorList>
    </citation>
    <scope>NUCLEOTIDE SEQUENCE [LARGE SCALE GENOMIC DNA]</scope>
    <source>
        <strain evidence="3 4">Gsoil 818</strain>
    </source>
</reference>
<dbReference type="SUPFAM" id="SSF51735">
    <property type="entry name" value="NAD(P)-binding Rossmann-fold domains"/>
    <property type="match status" value="1"/>
</dbReference>
<name>A0A3N0GHT5_9ACTN</name>
<comment type="caution">
    <text evidence="3">The sequence shown here is derived from an EMBL/GenBank/DDBJ whole genome shotgun (WGS) entry which is preliminary data.</text>
</comment>
<dbReference type="Pfam" id="PF13561">
    <property type="entry name" value="adh_short_C2"/>
    <property type="match status" value="1"/>
</dbReference>
<dbReference type="CDD" id="cd05233">
    <property type="entry name" value="SDR_c"/>
    <property type="match status" value="1"/>
</dbReference>
<dbReference type="FunFam" id="3.40.50.720:FF:000084">
    <property type="entry name" value="Short-chain dehydrogenase reductase"/>
    <property type="match status" value="1"/>
</dbReference>
<dbReference type="InterPro" id="IPR036291">
    <property type="entry name" value="NAD(P)-bd_dom_sf"/>
</dbReference>
<comment type="similarity">
    <text evidence="1">Belongs to the short-chain dehydrogenases/reductases (SDR) family.</text>
</comment>
<evidence type="ECO:0000256" key="2">
    <source>
        <dbReference type="ARBA" id="ARBA00023002"/>
    </source>
</evidence>
<dbReference type="Gene3D" id="3.40.50.720">
    <property type="entry name" value="NAD(P)-binding Rossmann-like Domain"/>
    <property type="match status" value="1"/>
</dbReference>
<dbReference type="OrthoDB" id="3566316at2"/>
<evidence type="ECO:0000313" key="4">
    <source>
        <dbReference type="Proteomes" id="UP000279994"/>
    </source>
</evidence>
<gene>
    <name evidence="3" type="ORF">EFL26_19690</name>
</gene>
<protein>
    <submittedName>
        <fullName evidence="3">SDR family oxidoreductase</fullName>
    </submittedName>
</protein>
<dbReference type="EMBL" id="RJSF01000046">
    <property type="protein sequence ID" value="RNM12044.1"/>
    <property type="molecule type" value="Genomic_DNA"/>
</dbReference>
<dbReference type="Proteomes" id="UP000279994">
    <property type="component" value="Unassembled WGS sequence"/>
</dbReference>
<dbReference type="PANTHER" id="PTHR43477:SF1">
    <property type="entry name" value="DIHYDROANTICAPSIN 7-DEHYDROGENASE"/>
    <property type="match status" value="1"/>
</dbReference>
<evidence type="ECO:0000313" key="3">
    <source>
        <dbReference type="EMBL" id="RNM12044.1"/>
    </source>
</evidence>
<dbReference type="InterPro" id="IPR051122">
    <property type="entry name" value="SDR_DHRS6-like"/>
</dbReference>
<dbReference type="InterPro" id="IPR020904">
    <property type="entry name" value="Sc_DH/Rdtase_CS"/>
</dbReference>
<organism evidence="3 4">
    <name type="scientific">Nocardioides pocheonensis</name>
    <dbReference type="NCBI Taxonomy" id="661485"/>
    <lineage>
        <taxon>Bacteria</taxon>
        <taxon>Bacillati</taxon>
        <taxon>Actinomycetota</taxon>
        <taxon>Actinomycetes</taxon>
        <taxon>Propionibacteriales</taxon>
        <taxon>Nocardioidaceae</taxon>
        <taxon>Nocardioides</taxon>
    </lineage>
</organism>
<sequence length="276" mass="28191">MSSAAADGHRDPRVRRPKYYLDGHAAIVFGAGSSGAGLSNGEAAARAYAEAGAAVAVVDVNAGEAERVAKAINAVGGVAIAITADVTREQQVVEAVRGATQELGVIDVLHNNVGVARTGSVLDVDVETWEAAVRLNLTSAYLTVRHILPGMLEAGRGAIINVSSVASIRDTGYVYPVYNATKAALNQLTVSLALTYAAQGIRANAVLPGLIDTPLVVDQITDDPAALAARHAASPTGRMGSPWDVAHASVFLASDAAAYVNGVCLPVDGGLSARCI</sequence>
<keyword evidence="2" id="KW-0560">Oxidoreductase</keyword>
<dbReference type="PANTHER" id="PTHR43477">
    <property type="entry name" value="DIHYDROANTICAPSIN 7-DEHYDROGENASE"/>
    <property type="match status" value="1"/>
</dbReference>
<keyword evidence="4" id="KW-1185">Reference proteome</keyword>
<dbReference type="RefSeq" id="WP_123224626.1">
    <property type="nucleotide sequence ID" value="NZ_RJSF01000046.1"/>
</dbReference>
<dbReference type="AlphaFoldDB" id="A0A3N0GHT5"/>
<dbReference type="PRINTS" id="PR00081">
    <property type="entry name" value="GDHRDH"/>
</dbReference>
<accession>A0A3N0GHT5</accession>